<keyword evidence="2" id="KW-1185">Reference proteome</keyword>
<dbReference type="RefSeq" id="WP_238200995.1">
    <property type="nucleotide sequence ID" value="NZ_BPQE01000001.1"/>
</dbReference>
<proteinExistence type="predicted"/>
<organism evidence="1 2">
    <name type="scientific">Methylobacterium aerolatum</name>
    <dbReference type="NCBI Taxonomy" id="418708"/>
    <lineage>
        <taxon>Bacteria</taxon>
        <taxon>Pseudomonadati</taxon>
        <taxon>Pseudomonadota</taxon>
        <taxon>Alphaproteobacteria</taxon>
        <taxon>Hyphomicrobiales</taxon>
        <taxon>Methylobacteriaceae</taxon>
        <taxon>Methylobacterium</taxon>
    </lineage>
</organism>
<accession>A0ABU0I1V0</accession>
<sequence length="51" mass="5552">MTMLAQALVREISTTAPRLVTRLGRALSRCGAAQYAEQRAQIERTGFGGML</sequence>
<reference evidence="1 2" key="1">
    <citation type="submission" date="2023-07" db="EMBL/GenBank/DDBJ databases">
        <title>Genomic Encyclopedia of Type Strains, Phase IV (KMG-IV): sequencing the most valuable type-strain genomes for metagenomic binning, comparative biology and taxonomic classification.</title>
        <authorList>
            <person name="Goeker M."/>
        </authorList>
    </citation>
    <scope>NUCLEOTIDE SEQUENCE [LARGE SCALE GENOMIC DNA]</scope>
    <source>
        <strain evidence="1 2">DSM 19013</strain>
    </source>
</reference>
<gene>
    <name evidence="1" type="ORF">QO012_003091</name>
</gene>
<dbReference type="Proteomes" id="UP001231124">
    <property type="component" value="Unassembled WGS sequence"/>
</dbReference>
<evidence type="ECO:0000313" key="1">
    <source>
        <dbReference type="EMBL" id="MDQ0448580.1"/>
    </source>
</evidence>
<name>A0ABU0I1V0_9HYPH</name>
<dbReference type="EMBL" id="JAUSVP010000009">
    <property type="protein sequence ID" value="MDQ0448580.1"/>
    <property type="molecule type" value="Genomic_DNA"/>
</dbReference>
<comment type="caution">
    <text evidence="1">The sequence shown here is derived from an EMBL/GenBank/DDBJ whole genome shotgun (WGS) entry which is preliminary data.</text>
</comment>
<protein>
    <submittedName>
        <fullName evidence="1">Uncharacterized protein</fullName>
    </submittedName>
</protein>
<evidence type="ECO:0000313" key="2">
    <source>
        <dbReference type="Proteomes" id="UP001231124"/>
    </source>
</evidence>